<dbReference type="Pfam" id="PF04233">
    <property type="entry name" value="Phage_Mu_F"/>
    <property type="match status" value="1"/>
</dbReference>
<dbReference type="STRING" id="907931.GCA_000165675_00981"/>
<gene>
    <name evidence="2" type="ORF">C5L23_000369</name>
</gene>
<dbReference type="InterPro" id="IPR006528">
    <property type="entry name" value="Phage_head_morphogenesis_dom"/>
</dbReference>
<evidence type="ECO:0000313" key="2">
    <source>
        <dbReference type="EMBL" id="TDG68063.1"/>
    </source>
</evidence>
<dbReference type="AlphaFoldDB" id="A0A4R5N817"/>
<organism evidence="2 3">
    <name type="scientific">Leuconostoc fallax</name>
    <dbReference type="NCBI Taxonomy" id="1251"/>
    <lineage>
        <taxon>Bacteria</taxon>
        <taxon>Bacillati</taxon>
        <taxon>Bacillota</taxon>
        <taxon>Bacilli</taxon>
        <taxon>Lactobacillales</taxon>
        <taxon>Lactobacillaceae</taxon>
        <taxon>Leuconostoc</taxon>
    </lineage>
</organism>
<name>A0A4R5N817_9LACO</name>
<comment type="caution">
    <text evidence="2">The sequence shown here is derived from an EMBL/GenBank/DDBJ whole genome shotgun (WGS) entry which is preliminary data.</text>
</comment>
<keyword evidence="3" id="KW-1185">Reference proteome</keyword>
<protein>
    <recommendedName>
        <fullName evidence="1">Phage head morphogenesis domain-containing protein</fullName>
    </recommendedName>
</protein>
<proteinExistence type="predicted"/>
<accession>A0A4R5N817</accession>
<evidence type="ECO:0000313" key="3">
    <source>
        <dbReference type="Proteomes" id="UP000295681"/>
    </source>
</evidence>
<dbReference type="EMBL" id="PUFI01000014">
    <property type="protein sequence ID" value="TDG68063.1"/>
    <property type="molecule type" value="Genomic_DNA"/>
</dbReference>
<sequence>MDYWQERHLENKKASLARSDDYERYILNQSQAALKEIQLVLHKWLNKYALSTGMTIESANKKLRGKSLDSWYETLDHWEELARNGRYEGRLNLAYYRLQITRLQALEAETQFVIAKYADLEVKSMENTLVNEFKQNYYRDVYEIQSEKATYDSNFDKYTDAQLETFVNQRWHGKNFSERVWGNFVNDLPQELTTAVRRGILMGMSNYNIIKHASAKFQEFEQYKQHRLIITEMSHAANEASYKAYKTEHIEEYRFLATLETKTCAICGDLDYETFAVDDRKISVNYPPIHGHCRCTTVPVVKGEERLSHQRWARDPDTNKGKYIPKQTYNEWANSVGLNDI</sequence>
<reference evidence="2 3" key="1">
    <citation type="journal article" date="2019" name="Appl. Microbiol. Biotechnol.">
        <title>Uncovering carbohydrate metabolism through a genotype-phenotype association study of 56 lactic acid bacteria genomes.</title>
        <authorList>
            <person name="Buron-Moles G."/>
            <person name="Chailyan A."/>
            <person name="Dolejs I."/>
            <person name="Forster J."/>
            <person name="Miks M.H."/>
        </authorList>
    </citation>
    <scope>NUCLEOTIDE SEQUENCE [LARGE SCALE GENOMIC DNA]</scope>
    <source>
        <strain evidence="2 3">ATCC 700006</strain>
    </source>
</reference>
<feature type="domain" description="Phage head morphogenesis" evidence="1">
    <location>
        <begin position="191"/>
        <end position="297"/>
    </location>
</feature>
<dbReference type="RefSeq" id="WP_010007811.1">
    <property type="nucleotide sequence ID" value="NZ_PUFI01000014.1"/>
</dbReference>
<dbReference type="Proteomes" id="UP000295681">
    <property type="component" value="Unassembled WGS sequence"/>
</dbReference>
<evidence type="ECO:0000259" key="1">
    <source>
        <dbReference type="Pfam" id="PF04233"/>
    </source>
</evidence>
<dbReference type="NCBIfam" id="TIGR01641">
    <property type="entry name" value="phageSPP1_gp7"/>
    <property type="match status" value="1"/>
</dbReference>